<dbReference type="Gene3D" id="3.90.180.10">
    <property type="entry name" value="Medium-chain alcohol dehydrogenases, catalytic domain"/>
    <property type="match status" value="1"/>
</dbReference>
<dbReference type="SUPFAM" id="SSF51735">
    <property type="entry name" value="NAD(P)-binding Rossmann-fold domains"/>
    <property type="match status" value="1"/>
</dbReference>
<accession>A0A1C5JNQ3</accession>
<dbReference type="AlphaFoldDB" id="A0A1C5JNQ3"/>
<evidence type="ECO:0000256" key="2">
    <source>
        <dbReference type="ARBA" id="ARBA00022723"/>
    </source>
</evidence>
<dbReference type="PANTHER" id="PTHR43401">
    <property type="entry name" value="L-THREONINE 3-DEHYDROGENASE"/>
    <property type="match status" value="1"/>
</dbReference>
<proteinExistence type="predicted"/>
<protein>
    <submittedName>
        <fullName evidence="6">D-arabinose 1-dehydrogenase, Zn-dependent alcohol dehydrogenase family</fullName>
    </submittedName>
</protein>
<evidence type="ECO:0000313" key="7">
    <source>
        <dbReference type="Proteomes" id="UP000198221"/>
    </source>
</evidence>
<evidence type="ECO:0000256" key="4">
    <source>
        <dbReference type="ARBA" id="ARBA00023002"/>
    </source>
</evidence>
<evidence type="ECO:0000256" key="3">
    <source>
        <dbReference type="ARBA" id="ARBA00022833"/>
    </source>
</evidence>
<evidence type="ECO:0000259" key="5">
    <source>
        <dbReference type="SMART" id="SM00829"/>
    </source>
</evidence>
<evidence type="ECO:0000256" key="1">
    <source>
        <dbReference type="ARBA" id="ARBA00001947"/>
    </source>
</evidence>
<keyword evidence="7" id="KW-1185">Reference proteome</keyword>
<dbReference type="PANTHER" id="PTHR43401:SF2">
    <property type="entry name" value="L-THREONINE 3-DEHYDROGENASE"/>
    <property type="match status" value="1"/>
</dbReference>
<comment type="cofactor">
    <cofactor evidence="1">
        <name>Zn(2+)</name>
        <dbReference type="ChEBI" id="CHEBI:29105"/>
    </cofactor>
</comment>
<gene>
    <name evidence="6" type="ORF">GA0070613_5001</name>
</gene>
<organism evidence="6 7">
    <name type="scientific">Micromonospora inositola</name>
    <dbReference type="NCBI Taxonomy" id="47865"/>
    <lineage>
        <taxon>Bacteria</taxon>
        <taxon>Bacillati</taxon>
        <taxon>Actinomycetota</taxon>
        <taxon>Actinomycetes</taxon>
        <taxon>Micromonosporales</taxon>
        <taxon>Micromonosporaceae</taxon>
        <taxon>Micromonospora</taxon>
    </lineage>
</organism>
<dbReference type="EMBL" id="LT607754">
    <property type="protein sequence ID" value="SCG71961.1"/>
    <property type="molecule type" value="Genomic_DNA"/>
</dbReference>
<reference evidence="7" key="1">
    <citation type="submission" date="2016-06" db="EMBL/GenBank/DDBJ databases">
        <authorList>
            <person name="Varghese N."/>
            <person name="Submissions Spin"/>
        </authorList>
    </citation>
    <scope>NUCLEOTIDE SEQUENCE [LARGE SCALE GENOMIC DNA]</scope>
    <source>
        <strain evidence="7">DSM 43819</strain>
    </source>
</reference>
<dbReference type="InterPro" id="IPR036291">
    <property type="entry name" value="NAD(P)-bd_dom_sf"/>
</dbReference>
<dbReference type="InterPro" id="IPR013149">
    <property type="entry name" value="ADH-like_C"/>
</dbReference>
<dbReference type="InterPro" id="IPR050129">
    <property type="entry name" value="Zn_alcohol_dh"/>
</dbReference>
<dbReference type="InterPro" id="IPR013154">
    <property type="entry name" value="ADH-like_N"/>
</dbReference>
<keyword evidence="4" id="KW-0560">Oxidoreductase</keyword>
<dbReference type="Pfam" id="PF00107">
    <property type="entry name" value="ADH_zinc_N"/>
    <property type="match status" value="1"/>
</dbReference>
<feature type="domain" description="Enoyl reductase (ER)" evidence="5">
    <location>
        <begin position="16"/>
        <end position="344"/>
    </location>
</feature>
<dbReference type="GO" id="GO:0046872">
    <property type="term" value="F:metal ion binding"/>
    <property type="evidence" value="ECO:0007669"/>
    <property type="project" value="UniProtKB-KW"/>
</dbReference>
<dbReference type="SUPFAM" id="SSF50129">
    <property type="entry name" value="GroES-like"/>
    <property type="match status" value="1"/>
</dbReference>
<dbReference type="SMART" id="SM00829">
    <property type="entry name" value="PKS_ER"/>
    <property type="match status" value="1"/>
</dbReference>
<dbReference type="InterPro" id="IPR011032">
    <property type="entry name" value="GroES-like_sf"/>
</dbReference>
<sequence>MQGDSMWAALLVDRDGQSRAVVERVPVPVPSEGEVLVRMSRAGICGSDVSFALTGKASTSRSPLVLGHEAVGVVVAAGPGDPDDLVGVRVSLLPRVVCARCPGCQRGHTVQCREQTCLGVDRDGAFAEYVVLPAANCLPVPDGLSDELAAVAADAVATAYHAVVGRGRLRSGDRVAIWGVGGLGLSAVGLAKTLGASRIVAVDPRPQARAWALATGADEVLGPADAAAFLADRGGVDIALEFAGRPETAEAAVRALDHGGRAVLVGVGPGSVGAGRLMSLVLRERAVLGSYGSEPFEARAVLELLASGRLELPHLVGDTIGLADVPRGLERVRDGDLSGSRLVVAIS</sequence>
<keyword evidence="2" id="KW-0479">Metal-binding</keyword>
<dbReference type="InterPro" id="IPR020843">
    <property type="entry name" value="ER"/>
</dbReference>
<dbReference type="Proteomes" id="UP000198221">
    <property type="component" value="Chromosome I"/>
</dbReference>
<name>A0A1C5JNQ3_9ACTN</name>
<dbReference type="Pfam" id="PF08240">
    <property type="entry name" value="ADH_N"/>
    <property type="match status" value="1"/>
</dbReference>
<keyword evidence="3" id="KW-0862">Zinc</keyword>
<dbReference type="GO" id="GO:0016491">
    <property type="term" value="F:oxidoreductase activity"/>
    <property type="evidence" value="ECO:0007669"/>
    <property type="project" value="UniProtKB-KW"/>
</dbReference>
<evidence type="ECO:0000313" key="6">
    <source>
        <dbReference type="EMBL" id="SCG71961.1"/>
    </source>
</evidence>